<protein>
    <recommendedName>
        <fullName evidence="5">Secreted protein</fullName>
    </recommendedName>
</protein>
<keyword evidence="4" id="KW-1185">Reference proteome</keyword>
<reference evidence="3 4" key="1">
    <citation type="submission" date="2023-11" db="EMBL/GenBank/DDBJ databases">
        <title>Lentzea sokolovensis, sp. nov., Lentzea kristufkii, sp. nov., and Lentzea miocenensis, sp. nov., rare actinobacteria from Sokolov Coal Basin, Miocene lacustrine sediment, Czech Republic.</title>
        <authorList>
            <person name="Lara A."/>
            <person name="Kotroba L."/>
            <person name="Nouioui I."/>
            <person name="Neumann-Schaal M."/>
            <person name="Mast Y."/>
            <person name="Chronakova A."/>
        </authorList>
    </citation>
    <scope>NUCLEOTIDE SEQUENCE [LARGE SCALE GENOMIC DNA]</scope>
    <source>
        <strain evidence="3 4">BCCO 10_0856</strain>
    </source>
</reference>
<accession>A0ABU4TAJ3</accession>
<feature type="transmembrane region" description="Helical" evidence="2">
    <location>
        <begin position="50"/>
        <end position="69"/>
    </location>
</feature>
<comment type="caution">
    <text evidence="3">The sequence shown here is derived from an EMBL/GenBank/DDBJ whole genome shotgun (WGS) entry which is preliminary data.</text>
</comment>
<keyword evidence="2" id="KW-0472">Membrane</keyword>
<reference evidence="3 4" key="2">
    <citation type="submission" date="2023-11" db="EMBL/GenBank/DDBJ databases">
        <authorList>
            <person name="Lara A.C."/>
            <person name="Chronakova A."/>
        </authorList>
    </citation>
    <scope>NUCLEOTIDE SEQUENCE [LARGE SCALE GENOMIC DNA]</scope>
    <source>
        <strain evidence="3 4">BCCO 10_0856</strain>
    </source>
</reference>
<dbReference type="EMBL" id="JAXAVW010000032">
    <property type="protein sequence ID" value="MDX8035190.1"/>
    <property type="molecule type" value="Genomic_DNA"/>
</dbReference>
<dbReference type="RefSeq" id="WP_319970220.1">
    <property type="nucleotide sequence ID" value="NZ_JAXAVW010000032.1"/>
</dbReference>
<organism evidence="3 4">
    <name type="scientific">Lentzea miocenica</name>
    <dbReference type="NCBI Taxonomy" id="3095431"/>
    <lineage>
        <taxon>Bacteria</taxon>
        <taxon>Bacillati</taxon>
        <taxon>Actinomycetota</taxon>
        <taxon>Actinomycetes</taxon>
        <taxon>Pseudonocardiales</taxon>
        <taxon>Pseudonocardiaceae</taxon>
        <taxon>Lentzea</taxon>
    </lineage>
</organism>
<evidence type="ECO:0008006" key="5">
    <source>
        <dbReference type="Google" id="ProtNLM"/>
    </source>
</evidence>
<dbReference type="Proteomes" id="UP001285521">
    <property type="component" value="Unassembled WGS sequence"/>
</dbReference>
<evidence type="ECO:0000313" key="3">
    <source>
        <dbReference type="EMBL" id="MDX8035190.1"/>
    </source>
</evidence>
<keyword evidence="2" id="KW-0812">Transmembrane</keyword>
<name>A0ABU4TAJ3_9PSEU</name>
<feature type="region of interest" description="Disordered" evidence="1">
    <location>
        <begin position="118"/>
        <end position="151"/>
    </location>
</feature>
<proteinExistence type="predicted"/>
<feature type="transmembrane region" description="Helical" evidence="2">
    <location>
        <begin position="12"/>
        <end position="43"/>
    </location>
</feature>
<gene>
    <name evidence="3" type="ORF">SK803_33680</name>
</gene>
<evidence type="ECO:0000256" key="1">
    <source>
        <dbReference type="SAM" id="MobiDB-lite"/>
    </source>
</evidence>
<keyword evidence="2" id="KW-1133">Transmembrane helix</keyword>
<evidence type="ECO:0000313" key="4">
    <source>
        <dbReference type="Proteomes" id="UP001285521"/>
    </source>
</evidence>
<evidence type="ECO:0000256" key="2">
    <source>
        <dbReference type="SAM" id="Phobius"/>
    </source>
</evidence>
<sequence length="167" mass="17307">MLVVVLVVVDDVVVVVVVVVDVGSVGLVGVFCGGSSVVTVVVVPSGRVMVVTRVDFFVVVVALAVVVSGTDDDVTWTDEVGADVGTMLRASRTASLRGGCVDGVSLALSEPAAREATAAKTVASTTPDAARTTCGAPRKKRDRESGSGLSYTKFPLLNRQKPKFWVQ</sequence>